<proteinExistence type="predicted"/>
<dbReference type="PANTHER" id="PTHR45138">
    <property type="entry name" value="REGULATORY COMPONENTS OF SENSORY TRANSDUCTION SYSTEM"/>
    <property type="match status" value="1"/>
</dbReference>
<feature type="transmembrane region" description="Helical" evidence="3">
    <location>
        <begin position="40"/>
        <end position="63"/>
    </location>
</feature>
<name>A0ABT3QP83_9HYPH</name>
<comment type="caution">
    <text evidence="5">The sequence shown here is derived from an EMBL/GenBank/DDBJ whole genome shotgun (WGS) entry which is preliminary data.</text>
</comment>
<protein>
    <recommendedName>
        <fullName evidence="1">diguanylate cyclase</fullName>
        <ecNumber evidence="1">2.7.7.65</ecNumber>
    </recommendedName>
</protein>
<dbReference type="EMBL" id="JAPHAV010000004">
    <property type="protein sequence ID" value="MCX2697429.1"/>
    <property type="molecule type" value="Genomic_DNA"/>
</dbReference>
<evidence type="ECO:0000259" key="4">
    <source>
        <dbReference type="PROSITE" id="PS50887"/>
    </source>
</evidence>
<evidence type="ECO:0000256" key="1">
    <source>
        <dbReference type="ARBA" id="ARBA00012528"/>
    </source>
</evidence>
<dbReference type="Proteomes" id="UP001301216">
    <property type="component" value="Unassembled WGS sequence"/>
</dbReference>
<dbReference type="SUPFAM" id="SSF55073">
    <property type="entry name" value="Nucleotide cyclase"/>
    <property type="match status" value="1"/>
</dbReference>
<dbReference type="InterPro" id="IPR050469">
    <property type="entry name" value="Diguanylate_Cyclase"/>
</dbReference>
<dbReference type="NCBIfam" id="TIGR00254">
    <property type="entry name" value="GGDEF"/>
    <property type="match status" value="1"/>
</dbReference>
<keyword evidence="3" id="KW-0472">Membrane</keyword>
<feature type="transmembrane region" description="Helical" evidence="3">
    <location>
        <begin position="12"/>
        <end position="34"/>
    </location>
</feature>
<evidence type="ECO:0000313" key="5">
    <source>
        <dbReference type="EMBL" id="MCX2697429.1"/>
    </source>
</evidence>
<reference evidence="5 6" key="1">
    <citation type="submission" date="2022-11" db="EMBL/GenBank/DDBJ databases">
        <title>Brucella sp. YY2X, whole genome shotgun sequencing project.</title>
        <authorList>
            <person name="Yang Y."/>
        </authorList>
    </citation>
    <scope>NUCLEOTIDE SEQUENCE [LARGE SCALE GENOMIC DNA]</scope>
    <source>
        <strain evidence="5 6">YY2X</strain>
    </source>
</reference>
<dbReference type="Gene3D" id="3.30.70.270">
    <property type="match status" value="1"/>
</dbReference>
<keyword evidence="3" id="KW-0812">Transmembrane</keyword>
<feature type="domain" description="GGDEF" evidence="4">
    <location>
        <begin position="112"/>
        <end position="236"/>
    </location>
</feature>
<comment type="catalytic activity">
    <reaction evidence="2">
        <text>2 GTP = 3',3'-c-di-GMP + 2 diphosphate</text>
        <dbReference type="Rhea" id="RHEA:24898"/>
        <dbReference type="ChEBI" id="CHEBI:33019"/>
        <dbReference type="ChEBI" id="CHEBI:37565"/>
        <dbReference type="ChEBI" id="CHEBI:58805"/>
        <dbReference type="EC" id="2.7.7.65"/>
    </reaction>
</comment>
<dbReference type="InterPro" id="IPR000160">
    <property type="entry name" value="GGDEF_dom"/>
</dbReference>
<accession>A0ABT3QP83</accession>
<evidence type="ECO:0000256" key="2">
    <source>
        <dbReference type="ARBA" id="ARBA00034247"/>
    </source>
</evidence>
<dbReference type="PANTHER" id="PTHR45138:SF9">
    <property type="entry name" value="DIGUANYLATE CYCLASE DGCM-RELATED"/>
    <property type="match status" value="1"/>
</dbReference>
<dbReference type="SMART" id="SM00267">
    <property type="entry name" value="GGDEF"/>
    <property type="match status" value="1"/>
</dbReference>
<dbReference type="Pfam" id="PF00990">
    <property type="entry name" value="GGDEF"/>
    <property type="match status" value="1"/>
</dbReference>
<organism evidence="5 6">
    <name type="scientific">Ochrobactrum chromiisoli</name>
    <dbReference type="NCBI Taxonomy" id="2993941"/>
    <lineage>
        <taxon>Bacteria</taxon>
        <taxon>Pseudomonadati</taxon>
        <taxon>Pseudomonadota</taxon>
        <taxon>Alphaproteobacteria</taxon>
        <taxon>Hyphomicrobiales</taxon>
        <taxon>Brucellaceae</taxon>
        <taxon>Brucella/Ochrobactrum group</taxon>
        <taxon>Ochrobactrum</taxon>
    </lineage>
</organism>
<dbReference type="EC" id="2.7.7.65" evidence="1"/>
<dbReference type="InterPro" id="IPR043128">
    <property type="entry name" value="Rev_trsase/Diguanyl_cyclase"/>
</dbReference>
<dbReference type="CDD" id="cd01949">
    <property type="entry name" value="GGDEF"/>
    <property type="match status" value="1"/>
</dbReference>
<evidence type="ECO:0000313" key="6">
    <source>
        <dbReference type="Proteomes" id="UP001301216"/>
    </source>
</evidence>
<gene>
    <name evidence="5" type="ORF">OPR82_11725</name>
</gene>
<keyword evidence="6" id="KW-1185">Reference proteome</keyword>
<dbReference type="InterPro" id="IPR029787">
    <property type="entry name" value="Nucleotide_cyclase"/>
</dbReference>
<dbReference type="PROSITE" id="PS50887">
    <property type="entry name" value="GGDEF"/>
    <property type="match status" value="1"/>
</dbReference>
<keyword evidence="3" id="KW-1133">Transmembrane helix</keyword>
<sequence>MKTPSNYVLRQTAKVTVLAAVTSISISTGIRIIVGAQADTITILVRLVLPFLIAIPLGLVWFTRLEKLERSYRDLVRHANELAKSASTDPLTGILNRRAFVTQFEGALEIGVKGWLLLADVDYLKSINDQYGHLAGDDAVMAVASALQQVLPQDSLIGRIGGDEFCAFVDLAKTADVHEVITHINLGAAELFRKSQPEAHHHLSVSIGYSRCEQKLSFKDAILRVDQKLYRKKRSR</sequence>
<dbReference type="RefSeq" id="WP_265984951.1">
    <property type="nucleotide sequence ID" value="NZ_JAPHAV010000004.1"/>
</dbReference>
<evidence type="ECO:0000256" key="3">
    <source>
        <dbReference type="SAM" id="Phobius"/>
    </source>
</evidence>